<evidence type="ECO:0000259" key="2">
    <source>
        <dbReference type="Pfam" id="PF00551"/>
    </source>
</evidence>
<dbReference type="Pfam" id="PF02911">
    <property type="entry name" value="Formyl_trans_C"/>
    <property type="match status" value="1"/>
</dbReference>
<dbReference type="GO" id="GO:0005829">
    <property type="term" value="C:cytosol"/>
    <property type="evidence" value="ECO:0007669"/>
    <property type="project" value="TreeGrafter"/>
</dbReference>
<dbReference type="InterPro" id="IPR011034">
    <property type="entry name" value="Formyl_transferase-like_C_sf"/>
</dbReference>
<dbReference type="EMBL" id="CP038436">
    <property type="protein sequence ID" value="QBX55847.1"/>
    <property type="molecule type" value="Genomic_DNA"/>
</dbReference>
<dbReference type="SUPFAM" id="SSF50486">
    <property type="entry name" value="FMT C-terminal domain-like"/>
    <property type="match status" value="1"/>
</dbReference>
<evidence type="ECO:0000313" key="5">
    <source>
        <dbReference type="Proteomes" id="UP000294853"/>
    </source>
</evidence>
<feature type="region of interest" description="Disordered" evidence="1">
    <location>
        <begin position="188"/>
        <end position="215"/>
    </location>
</feature>
<proteinExistence type="predicted"/>
<protein>
    <submittedName>
        <fullName evidence="4">Methionyl-tRNA formyltransferase</fullName>
    </submittedName>
</protein>
<dbReference type="SUPFAM" id="SSF53328">
    <property type="entry name" value="Formyltransferase"/>
    <property type="match status" value="1"/>
</dbReference>
<dbReference type="OrthoDB" id="9802815at2"/>
<dbReference type="PANTHER" id="PTHR11138">
    <property type="entry name" value="METHIONYL-TRNA FORMYLTRANSFERASE"/>
    <property type="match status" value="1"/>
</dbReference>
<dbReference type="Proteomes" id="UP000294853">
    <property type="component" value="Chromosome"/>
</dbReference>
<dbReference type="GO" id="GO:0004479">
    <property type="term" value="F:methionyl-tRNA formyltransferase activity"/>
    <property type="evidence" value="ECO:0007669"/>
    <property type="project" value="TreeGrafter"/>
</dbReference>
<dbReference type="AlphaFoldDB" id="A0A4P7II10"/>
<dbReference type="InterPro" id="IPR002376">
    <property type="entry name" value="Formyl_transf_N"/>
</dbReference>
<dbReference type="InterPro" id="IPR005793">
    <property type="entry name" value="Formyl_trans_C"/>
</dbReference>
<dbReference type="PROSITE" id="PS51257">
    <property type="entry name" value="PROKAR_LIPOPROTEIN"/>
    <property type="match status" value="1"/>
</dbReference>
<dbReference type="Gene3D" id="3.40.50.12230">
    <property type="match status" value="1"/>
</dbReference>
<accession>A0A4P7II10</accession>
<evidence type="ECO:0000259" key="3">
    <source>
        <dbReference type="Pfam" id="PF02911"/>
    </source>
</evidence>
<sequence length="287" mass="30859">MRFGFITCVQLGLSCIEELEALGREGTAGDLVYLGTLHDDQSVKKSGRIYLDDVGARTGVPVTKFRHVNDADAVGSIKAADLDWLYIIGWSQIAGPDVLTATRNGVIGMHPTLLPVGRGRASVPWAIIKGLDETGVSMFQLDEGVDTGPLLGQVRIPITPTETSTTLYDKVAAAHRTLIREVHPPLARGEITPAPQDHSLATEWPGRTPADGELHPDTMTVAKIERMVRALTRPYPGAFVTQDEQTVRIWAGSAAAPSVGQPSYPVHAVDGTYWATDYEVEVVGAEA</sequence>
<dbReference type="PANTHER" id="PTHR11138:SF5">
    <property type="entry name" value="METHIONYL-TRNA FORMYLTRANSFERASE, MITOCHONDRIAL"/>
    <property type="match status" value="1"/>
</dbReference>
<gene>
    <name evidence="4" type="ORF">EXE58_10510</name>
</gene>
<keyword evidence="5" id="KW-1185">Reference proteome</keyword>
<evidence type="ECO:0000256" key="1">
    <source>
        <dbReference type="SAM" id="MobiDB-lite"/>
    </source>
</evidence>
<dbReference type="InterPro" id="IPR036477">
    <property type="entry name" value="Formyl_transf_N_sf"/>
</dbReference>
<name>A0A4P7II10_9ACTN</name>
<dbReference type="Pfam" id="PF00551">
    <property type="entry name" value="Formyl_trans_N"/>
    <property type="match status" value="1"/>
</dbReference>
<dbReference type="KEGG" id="nsn:EXE58_10510"/>
<feature type="domain" description="Formyl transferase C-terminal" evidence="3">
    <location>
        <begin position="213"/>
        <end position="261"/>
    </location>
</feature>
<organism evidence="4 5">
    <name type="scientific">Nocardioides seonyuensis</name>
    <dbReference type="NCBI Taxonomy" id="2518371"/>
    <lineage>
        <taxon>Bacteria</taxon>
        <taxon>Bacillati</taxon>
        <taxon>Actinomycetota</taxon>
        <taxon>Actinomycetes</taxon>
        <taxon>Propionibacteriales</taxon>
        <taxon>Nocardioidaceae</taxon>
        <taxon>Nocardioides</taxon>
    </lineage>
</organism>
<dbReference type="RefSeq" id="WP_135267838.1">
    <property type="nucleotide sequence ID" value="NZ_CP038436.1"/>
</dbReference>
<feature type="domain" description="Formyl transferase N-terminal" evidence="2">
    <location>
        <begin position="66"/>
        <end position="179"/>
    </location>
</feature>
<keyword evidence="4" id="KW-0808">Transferase</keyword>
<reference evidence="4 5" key="1">
    <citation type="submission" date="2019-03" db="EMBL/GenBank/DDBJ databases">
        <title>Three New Species of Nocardioides, Nocardioides euryhalodurans sp. nov., Nocardioides seonyuensis sp. nov. and Nocardioides eburneoflavus sp. nov. Iolated from Soil.</title>
        <authorList>
            <person name="Roh S.G."/>
            <person name="Lee C."/>
            <person name="Kim M.-K."/>
            <person name="Kim S.B."/>
        </authorList>
    </citation>
    <scope>NUCLEOTIDE SEQUENCE [LARGE SCALE GENOMIC DNA]</scope>
    <source>
        <strain evidence="4 5">MMS17-SY207-3</strain>
    </source>
</reference>
<evidence type="ECO:0000313" key="4">
    <source>
        <dbReference type="EMBL" id="QBX55847.1"/>
    </source>
</evidence>